<dbReference type="EMBL" id="BAAAFR010000004">
    <property type="protein sequence ID" value="GAA0317457.1"/>
    <property type="molecule type" value="Genomic_DNA"/>
</dbReference>
<dbReference type="InterPro" id="IPR050708">
    <property type="entry name" value="T6SS_VgrG/RHS"/>
</dbReference>
<accession>A0ABN0VUC2</accession>
<evidence type="ECO:0000313" key="5">
    <source>
        <dbReference type="Proteomes" id="UP001501787"/>
    </source>
</evidence>
<evidence type="ECO:0000259" key="3">
    <source>
        <dbReference type="Pfam" id="PF25023"/>
    </source>
</evidence>
<evidence type="ECO:0000259" key="2">
    <source>
        <dbReference type="Pfam" id="PF03527"/>
    </source>
</evidence>
<sequence length="916" mass="105169">MGNTQRFFYNDKAQLTETINPLKHATKYSYDDKGNIIEKVLANGSRFKFEFDDSGNLVRQTDCSGYSTEYVYDEQQRIAQVVNAEGQSTRYHYDDSKPWLDSLVRQVDYPDGNTVQMQYNDLGQVTKRSANNAKEGMTFDYDIDGLLSKQTNEAGYSLTYAYDSYRRLYELTNENNEYWYFSYDKGDNLIAETRFDSYQSRYTYDALGHLTTQTDNTQQSTAQQRRIVYERDLLGQLRYQSSSSGDQTERTDYTFNKLGQLLTATNEHSQISLTYDANVQLIKEKQSSWLPIDGIEQKYNLELQHHYDEVGNRIKTILPDGKEINQLYYGSGHLYNQSLFDPNADQHIELRHSERNKLHLEVSRQQGVLDSHYHYDTMGRLLEQSSMYDGHTVIQRQYRYDAGQLTQLTGQSMVRQLNDIHPNKDSDDYELLNTFTRHHQYQYDVLGRLTEHKFNNSYNEQATIEHFAFDPASNRVSVQTVDDIAEKAFAHHGRPSELIQNNQRIRYVYDTHGRVHHKAITSINATDAASSVDLQLHYNANNELKRSVRIEHKNTQITETQTTYYYDAFGRRITKYSEVNSRTQNKEQSAQVSTTQYEYILWDGDLPIQAYSNRQVYTTVYDQGSFVPVARLMWLRDDLSKVANDDFNQINHEQDSSAIRVYHYHNDQLGTPNELTNEKGEVVWLADYEAWGNTAKVICHEQMIGNIQVSQNELQPIRFQGQHFDEETGLHYNRFRYYDPDMGMFTTRDSIELMGGNNVFQYAPTPTGWVDPLGLEVSIANAAKTAGRVGRGVPEVIWQAITPTTMGDATFHPTEEQLAKAKAKSATDNPCTSGNCCPPCNPVKGTIGYRPDSEGSAPHYNKPKDVAKAQALGVPAVVGMEPAPHFNMSQMNQNPKNCQCFWKSLKIAVPPVTQPG</sequence>
<dbReference type="Pfam" id="PF25023">
    <property type="entry name" value="TEN_YD-shell"/>
    <property type="match status" value="1"/>
</dbReference>
<evidence type="ECO:0000313" key="4">
    <source>
        <dbReference type="EMBL" id="GAA0317457.1"/>
    </source>
</evidence>
<dbReference type="InterPro" id="IPR056823">
    <property type="entry name" value="TEN-like_YD-shell"/>
</dbReference>
<dbReference type="PANTHER" id="PTHR32305:SF15">
    <property type="entry name" value="PROTEIN RHSA-RELATED"/>
    <property type="match status" value="1"/>
</dbReference>
<feature type="domain" description="RHS protein conserved region" evidence="2">
    <location>
        <begin position="661"/>
        <end position="696"/>
    </location>
</feature>
<dbReference type="Proteomes" id="UP001501787">
    <property type="component" value="Unassembled WGS sequence"/>
</dbReference>
<dbReference type="NCBIfam" id="TIGR03696">
    <property type="entry name" value="Rhs_assc_core"/>
    <property type="match status" value="1"/>
</dbReference>
<feature type="domain" description="Teneurin-like YD-shell" evidence="3">
    <location>
        <begin position="136"/>
        <end position="285"/>
    </location>
</feature>
<dbReference type="InterPro" id="IPR001826">
    <property type="entry name" value="RHS"/>
</dbReference>
<dbReference type="InterPro" id="IPR006530">
    <property type="entry name" value="YD"/>
</dbReference>
<evidence type="ECO:0008006" key="6">
    <source>
        <dbReference type="Google" id="ProtNLM"/>
    </source>
</evidence>
<comment type="caution">
    <text evidence="4">The sequence shown here is derived from an EMBL/GenBank/DDBJ whole genome shotgun (WGS) entry which is preliminary data.</text>
</comment>
<dbReference type="PANTHER" id="PTHR32305">
    <property type="match status" value="1"/>
</dbReference>
<dbReference type="Pfam" id="PF05593">
    <property type="entry name" value="RHS_repeat"/>
    <property type="match status" value="1"/>
</dbReference>
<gene>
    <name evidence="4" type="ORF">GCM10009129_13700</name>
</gene>
<organism evidence="4 5">
    <name type="scientific">Psychrobacter aestuarii</name>
    <dbReference type="NCBI Taxonomy" id="556327"/>
    <lineage>
        <taxon>Bacteria</taxon>
        <taxon>Pseudomonadati</taxon>
        <taxon>Pseudomonadota</taxon>
        <taxon>Gammaproteobacteria</taxon>
        <taxon>Moraxellales</taxon>
        <taxon>Moraxellaceae</taxon>
        <taxon>Psychrobacter</taxon>
    </lineage>
</organism>
<reference evidence="4 5" key="1">
    <citation type="journal article" date="2019" name="Int. J. Syst. Evol. Microbiol.">
        <title>The Global Catalogue of Microorganisms (GCM) 10K type strain sequencing project: providing services to taxonomists for standard genome sequencing and annotation.</title>
        <authorList>
            <consortium name="The Broad Institute Genomics Platform"/>
            <consortium name="The Broad Institute Genome Sequencing Center for Infectious Disease"/>
            <person name="Wu L."/>
            <person name="Ma J."/>
        </authorList>
    </citation>
    <scope>NUCLEOTIDE SEQUENCE [LARGE SCALE GENOMIC DNA]</scope>
    <source>
        <strain evidence="4 5">JCM 16343</strain>
    </source>
</reference>
<proteinExistence type="predicted"/>
<dbReference type="Gene3D" id="2.180.10.10">
    <property type="entry name" value="RHS repeat-associated core"/>
    <property type="match status" value="2"/>
</dbReference>
<protein>
    <recommendedName>
        <fullName evidence="6">RHS repeat protein</fullName>
    </recommendedName>
</protein>
<dbReference type="RefSeq" id="WP_201504889.1">
    <property type="nucleotide sequence ID" value="NZ_BAAAFR010000004.1"/>
</dbReference>
<name>A0ABN0VUC2_9GAMM</name>
<dbReference type="NCBIfam" id="TIGR01643">
    <property type="entry name" value="YD_repeat_2x"/>
    <property type="match status" value="3"/>
</dbReference>
<dbReference type="Pfam" id="PF03527">
    <property type="entry name" value="RHS"/>
    <property type="match status" value="1"/>
</dbReference>
<dbReference type="InterPro" id="IPR022385">
    <property type="entry name" value="Rhs_assc_core"/>
</dbReference>
<keyword evidence="1" id="KW-0677">Repeat</keyword>
<keyword evidence="5" id="KW-1185">Reference proteome</keyword>
<dbReference type="InterPro" id="IPR031325">
    <property type="entry name" value="RHS_repeat"/>
</dbReference>
<evidence type="ECO:0000256" key="1">
    <source>
        <dbReference type="ARBA" id="ARBA00022737"/>
    </source>
</evidence>